<feature type="signal peptide" evidence="8">
    <location>
        <begin position="1"/>
        <end position="22"/>
    </location>
</feature>
<evidence type="ECO:0000256" key="1">
    <source>
        <dbReference type="ARBA" id="ARBA00004141"/>
    </source>
</evidence>
<comment type="caution">
    <text evidence="9">The sequence shown here is derived from an EMBL/GenBank/DDBJ whole genome shotgun (WGS) entry which is preliminary data.</text>
</comment>
<keyword evidence="8" id="KW-0732">Signal</keyword>
<feature type="transmembrane region" description="Helical" evidence="7">
    <location>
        <begin position="166"/>
        <end position="184"/>
    </location>
</feature>
<keyword evidence="10" id="KW-1185">Reference proteome</keyword>
<dbReference type="GO" id="GO:0015141">
    <property type="term" value="F:succinate transmembrane transporter activity"/>
    <property type="evidence" value="ECO:0007669"/>
    <property type="project" value="UniProtKB-ARBA"/>
</dbReference>
<dbReference type="OrthoDB" id="6493944at2759"/>
<dbReference type="PANTHER" id="PTHR10283:SF82">
    <property type="entry name" value="SOLUTE CARRIER FAMILY 13 MEMBER 2"/>
    <property type="match status" value="1"/>
</dbReference>
<sequence>MFYGVVLAVTCLLLLTFIPLDADNPTVGKGAAVASFIAIFWVFEVLPISVTALFPVALFPMYGVMSAGDVASAYFKDTTWVFVGGIFVAIAMQRWDLHTRIALKVVISSRGNPRMLLFGVMATTWFLSMWISNTSAVVCMLPNLLSIISRLEASIGKAKCEKFSKALLLGTAYSASIGGMATLIGTPPNLVLTLIFSESFDNVDGVLTFSKWLMFGFPLSLVFVLVLYVMFSYFYVKDIKKLVVPVDQLKAEYQRLGPLSYEERIILGVFVALAAMWTTRSDLELGAVTIPGWTRFFPTPAYIKDGTVAMIVSLLLFVIPSKHKMIVTNTTGSTSSGRSPLNNDMPVLSVGTESEASMEIEVVDGVDGVDGASTDAKLEDEVETETEGESEGEGEKDMTNADGSVTVYAKKMLLDWEYAEAKVPFGLLLLFGGGFALASGIEVSGLSEFLGEKLTALSGINRFVLVMCISTFTSLFTDVTSNSASSNILLVILAAMSIGADIHPLAIMIPGALACSAAFVLPVATPPNLIVFSANVLELGDMIVMGLWCTVVGVILIGFSCAYWAPIVFGFDFLDHVPTDCSFRHTPDSEMLPNTAVPAGQIFPNAGGAPTSTMSDEQMRAIIQQQNMQMQQMQQMAQMQQMQ</sequence>
<evidence type="ECO:0000313" key="10">
    <source>
        <dbReference type="Proteomes" id="UP000265618"/>
    </source>
</evidence>
<feature type="transmembrane region" description="Helical" evidence="7">
    <location>
        <begin position="32"/>
        <end position="58"/>
    </location>
</feature>
<keyword evidence="4 7" id="KW-1133">Transmembrane helix</keyword>
<evidence type="ECO:0000256" key="4">
    <source>
        <dbReference type="ARBA" id="ARBA00022989"/>
    </source>
</evidence>
<dbReference type="PROSITE" id="PS01271">
    <property type="entry name" value="NA_SULFATE"/>
    <property type="match status" value="1"/>
</dbReference>
<keyword evidence="3 7" id="KW-0812">Transmembrane</keyword>
<feature type="transmembrane region" description="Helical" evidence="7">
    <location>
        <begin position="115"/>
        <end position="145"/>
    </location>
</feature>
<dbReference type="Pfam" id="PF00939">
    <property type="entry name" value="Na_sulph_symp"/>
    <property type="match status" value="1"/>
</dbReference>
<feature type="transmembrane region" description="Helical" evidence="7">
    <location>
        <begin position="542"/>
        <end position="565"/>
    </location>
</feature>
<keyword evidence="2" id="KW-0813">Transport</keyword>
<feature type="compositionally biased region" description="Acidic residues" evidence="6">
    <location>
        <begin position="378"/>
        <end position="392"/>
    </location>
</feature>
<feature type="transmembrane region" description="Helical" evidence="7">
    <location>
        <begin position="459"/>
        <end position="477"/>
    </location>
</feature>
<feature type="transmembrane region" description="Helical" evidence="7">
    <location>
        <begin position="489"/>
        <end position="522"/>
    </location>
</feature>
<dbReference type="InterPro" id="IPR001898">
    <property type="entry name" value="SLC13A/DASS"/>
</dbReference>
<proteinExistence type="predicted"/>
<gene>
    <name evidence="9" type="ORF">KIPB_007789</name>
</gene>
<evidence type="ECO:0000256" key="8">
    <source>
        <dbReference type="SAM" id="SignalP"/>
    </source>
</evidence>
<evidence type="ECO:0000313" key="9">
    <source>
        <dbReference type="EMBL" id="GIQ86017.1"/>
    </source>
</evidence>
<evidence type="ECO:0000256" key="3">
    <source>
        <dbReference type="ARBA" id="ARBA00022692"/>
    </source>
</evidence>
<feature type="transmembrane region" description="Helical" evidence="7">
    <location>
        <begin position="301"/>
        <end position="319"/>
    </location>
</feature>
<feature type="transmembrane region" description="Helical" evidence="7">
    <location>
        <begin position="79"/>
        <end position="95"/>
    </location>
</feature>
<accession>A0A9K3D0R9</accession>
<evidence type="ECO:0000256" key="6">
    <source>
        <dbReference type="SAM" id="MobiDB-lite"/>
    </source>
</evidence>
<evidence type="ECO:0000256" key="5">
    <source>
        <dbReference type="ARBA" id="ARBA00023136"/>
    </source>
</evidence>
<feature type="transmembrane region" description="Helical" evidence="7">
    <location>
        <begin position="421"/>
        <end position="439"/>
    </location>
</feature>
<dbReference type="AlphaFoldDB" id="A0A9K3D0R9"/>
<comment type="subcellular location">
    <subcellularLocation>
        <location evidence="1">Membrane</location>
        <topology evidence="1">Multi-pass membrane protein</topology>
    </subcellularLocation>
</comment>
<dbReference type="EMBL" id="BDIP01002266">
    <property type="protein sequence ID" value="GIQ86017.1"/>
    <property type="molecule type" value="Genomic_DNA"/>
</dbReference>
<feature type="transmembrane region" description="Helical" evidence="7">
    <location>
        <begin position="212"/>
        <end position="236"/>
    </location>
</feature>
<dbReference type="PANTHER" id="PTHR10283">
    <property type="entry name" value="SOLUTE CARRIER FAMILY 13 MEMBER"/>
    <property type="match status" value="1"/>
</dbReference>
<organism evidence="9 10">
    <name type="scientific">Kipferlia bialata</name>
    <dbReference type="NCBI Taxonomy" id="797122"/>
    <lineage>
        <taxon>Eukaryota</taxon>
        <taxon>Metamonada</taxon>
        <taxon>Carpediemonas-like organisms</taxon>
        <taxon>Kipferlia</taxon>
    </lineage>
</organism>
<feature type="chain" id="PRO_5039926490" evidence="8">
    <location>
        <begin position="23"/>
        <end position="643"/>
    </location>
</feature>
<evidence type="ECO:0000256" key="7">
    <source>
        <dbReference type="SAM" id="Phobius"/>
    </source>
</evidence>
<dbReference type="Proteomes" id="UP000265618">
    <property type="component" value="Unassembled WGS sequence"/>
</dbReference>
<dbReference type="InterPro" id="IPR031312">
    <property type="entry name" value="Na/sul_symport_CS"/>
</dbReference>
<reference evidence="9 10" key="1">
    <citation type="journal article" date="2018" name="PLoS ONE">
        <title>The draft genome of Kipferlia bialata reveals reductive genome evolution in fornicate parasites.</title>
        <authorList>
            <person name="Tanifuji G."/>
            <person name="Takabayashi S."/>
            <person name="Kume K."/>
            <person name="Takagi M."/>
            <person name="Nakayama T."/>
            <person name="Kamikawa R."/>
            <person name="Inagaki Y."/>
            <person name="Hashimoto T."/>
        </authorList>
    </citation>
    <scope>NUCLEOTIDE SEQUENCE [LARGE SCALE GENOMIC DNA]</scope>
    <source>
        <strain evidence="9">NY0173</strain>
    </source>
</reference>
<keyword evidence="5 7" id="KW-0472">Membrane</keyword>
<protein>
    <submittedName>
        <fullName evidence="9">Sodium/sulphate symporter</fullName>
    </submittedName>
</protein>
<name>A0A9K3D0R9_9EUKA</name>
<feature type="transmembrane region" description="Helical" evidence="7">
    <location>
        <begin position="265"/>
        <end position="281"/>
    </location>
</feature>
<evidence type="ECO:0000256" key="2">
    <source>
        <dbReference type="ARBA" id="ARBA00022448"/>
    </source>
</evidence>
<feature type="non-terminal residue" evidence="9">
    <location>
        <position position="1"/>
    </location>
</feature>
<dbReference type="GO" id="GO:0005886">
    <property type="term" value="C:plasma membrane"/>
    <property type="evidence" value="ECO:0007669"/>
    <property type="project" value="TreeGrafter"/>
</dbReference>
<feature type="region of interest" description="Disordered" evidence="6">
    <location>
        <begin position="368"/>
        <end position="400"/>
    </location>
</feature>